<accession>A0AAE0FDB2</accession>
<keyword evidence="2" id="KW-1185">Reference proteome</keyword>
<dbReference type="AlphaFoldDB" id="A0AAE0FDB2"/>
<evidence type="ECO:0000313" key="2">
    <source>
        <dbReference type="Proteomes" id="UP001190700"/>
    </source>
</evidence>
<dbReference type="Gene3D" id="1.25.40.10">
    <property type="entry name" value="Tetratricopeptide repeat domain"/>
    <property type="match status" value="1"/>
</dbReference>
<dbReference type="InterPro" id="IPR019734">
    <property type="entry name" value="TPR_rpt"/>
</dbReference>
<organism evidence="1 2">
    <name type="scientific">Cymbomonas tetramitiformis</name>
    <dbReference type="NCBI Taxonomy" id="36881"/>
    <lineage>
        <taxon>Eukaryota</taxon>
        <taxon>Viridiplantae</taxon>
        <taxon>Chlorophyta</taxon>
        <taxon>Pyramimonadophyceae</taxon>
        <taxon>Pyramimonadales</taxon>
        <taxon>Pyramimonadaceae</taxon>
        <taxon>Cymbomonas</taxon>
    </lineage>
</organism>
<evidence type="ECO:0000313" key="1">
    <source>
        <dbReference type="EMBL" id="KAK3257293.1"/>
    </source>
</evidence>
<dbReference type="Pfam" id="PF13181">
    <property type="entry name" value="TPR_8"/>
    <property type="match status" value="1"/>
</dbReference>
<dbReference type="SUPFAM" id="SSF48452">
    <property type="entry name" value="TPR-like"/>
    <property type="match status" value="1"/>
</dbReference>
<proteinExistence type="predicted"/>
<name>A0AAE0FDB2_9CHLO</name>
<dbReference type="InterPro" id="IPR011990">
    <property type="entry name" value="TPR-like_helical_dom_sf"/>
</dbReference>
<reference evidence="1 2" key="1">
    <citation type="journal article" date="2015" name="Genome Biol. Evol.">
        <title>Comparative Genomics of a Bacterivorous Green Alga Reveals Evolutionary Causalities and Consequences of Phago-Mixotrophic Mode of Nutrition.</title>
        <authorList>
            <person name="Burns J.A."/>
            <person name="Paasch A."/>
            <person name="Narechania A."/>
            <person name="Kim E."/>
        </authorList>
    </citation>
    <scope>NUCLEOTIDE SEQUENCE [LARGE SCALE GENOMIC DNA]</scope>
    <source>
        <strain evidence="1 2">PLY_AMNH</strain>
    </source>
</reference>
<gene>
    <name evidence="1" type="ORF">CYMTET_33615</name>
</gene>
<sequence>MLSSADNLCTKNSAPPPVHGLVLRNLGDAILAKGEEGVDEARQTYTRGIKLNVAVENAKGMPEQIKNDLLMRLGDLYGALGELERCAENFKEALRALRAAVDCFDRCGMTHARAASLNRVGFANIAKGDFKAAMQDLEEVPPILVGNEHEEEILATCIYYQGICQGSMDDLDGAKASWDRAITLAMSCGHMDLVEEINSRRAMLEPEEDAVLAEGEEAQGDVFVGG</sequence>
<dbReference type="EMBL" id="LGRX02020710">
    <property type="protein sequence ID" value="KAK3257293.1"/>
    <property type="molecule type" value="Genomic_DNA"/>
</dbReference>
<protein>
    <submittedName>
        <fullName evidence="1">Uncharacterized protein</fullName>
    </submittedName>
</protein>
<comment type="caution">
    <text evidence="1">The sequence shown here is derived from an EMBL/GenBank/DDBJ whole genome shotgun (WGS) entry which is preliminary data.</text>
</comment>
<dbReference type="Proteomes" id="UP001190700">
    <property type="component" value="Unassembled WGS sequence"/>
</dbReference>